<keyword evidence="8" id="KW-0325">Glycoprotein</keyword>
<evidence type="ECO:0000256" key="10">
    <source>
        <dbReference type="SAM" id="SignalP"/>
    </source>
</evidence>
<evidence type="ECO:0000256" key="5">
    <source>
        <dbReference type="ARBA" id="ARBA00022729"/>
    </source>
</evidence>
<feature type="domain" description="Lipocalin/cytosolic fatty-acid binding" evidence="11">
    <location>
        <begin position="35"/>
        <end position="153"/>
    </location>
</feature>
<dbReference type="GO" id="GO:0000302">
    <property type="term" value="P:response to reactive oxygen species"/>
    <property type="evidence" value="ECO:0007669"/>
    <property type="project" value="TreeGrafter"/>
</dbReference>
<organism evidence="12 13">
    <name type="scientific">Cardiocondyla obscurior</name>
    <dbReference type="NCBI Taxonomy" id="286306"/>
    <lineage>
        <taxon>Eukaryota</taxon>
        <taxon>Metazoa</taxon>
        <taxon>Ecdysozoa</taxon>
        <taxon>Arthropoda</taxon>
        <taxon>Hexapoda</taxon>
        <taxon>Insecta</taxon>
        <taxon>Pterygota</taxon>
        <taxon>Neoptera</taxon>
        <taxon>Endopterygota</taxon>
        <taxon>Hymenoptera</taxon>
        <taxon>Apocrita</taxon>
        <taxon>Aculeata</taxon>
        <taxon>Formicoidea</taxon>
        <taxon>Formicidae</taxon>
        <taxon>Myrmicinae</taxon>
        <taxon>Cardiocondyla</taxon>
    </lineage>
</organism>
<evidence type="ECO:0000313" key="13">
    <source>
        <dbReference type="Proteomes" id="UP001430953"/>
    </source>
</evidence>
<dbReference type="GO" id="GO:0006629">
    <property type="term" value="P:lipid metabolic process"/>
    <property type="evidence" value="ECO:0007669"/>
    <property type="project" value="TreeGrafter"/>
</dbReference>
<dbReference type="InterPro" id="IPR012674">
    <property type="entry name" value="Calycin"/>
</dbReference>
<keyword evidence="13" id="KW-1185">Reference proteome</keyword>
<keyword evidence="3" id="KW-0813">Transport</keyword>
<evidence type="ECO:0000256" key="3">
    <source>
        <dbReference type="ARBA" id="ARBA00022448"/>
    </source>
</evidence>
<dbReference type="InterPro" id="IPR000566">
    <property type="entry name" value="Lipocln_cytosolic_FA-bd_dom"/>
</dbReference>
<feature type="domain" description="Lipocalin/cytosolic fatty-acid binding" evidence="11">
    <location>
        <begin position="339"/>
        <end position="458"/>
    </location>
</feature>
<dbReference type="GO" id="GO:0005576">
    <property type="term" value="C:extracellular region"/>
    <property type="evidence" value="ECO:0007669"/>
    <property type="project" value="UniProtKB-SubCell"/>
</dbReference>
<dbReference type="Gene3D" id="2.40.128.20">
    <property type="match status" value="2"/>
</dbReference>
<dbReference type="PROSITE" id="PS00213">
    <property type="entry name" value="LIPOCALIN"/>
    <property type="match status" value="1"/>
</dbReference>
<evidence type="ECO:0000256" key="6">
    <source>
        <dbReference type="ARBA" id="ARBA00023121"/>
    </source>
</evidence>
<keyword evidence="4" id="KW-0964">Secreted</keyword>
<dbReference type="PANTHER" id="PTHR10612">
    <property type="entry name" value="APOLIPOPROTEIN D"/>
    <property type="match status" value="1"/>
</dbReference>
<sequence length="493" mass="56060">MFGKIILTLSALAWASAQIPNLGFCPEYIPMPNFNMQRFLGVWYESERYFQLSEVVSRCVMTNYTKGSDGRYRVSNEVTNRFTGIKRILEGEIKPPASKAEEGKLHVKYTTVPLTPETKYSVLETDYDSYAVLWSCQGIGPVHAQNAWVMTRERIPSGKILQKAYGVLDKYKISKTFFVKTDQADCAYFDPEEGTENEKKPDTEKRKRKPQPVEKDENVKSADALNNADSEIKEEVKVSKVETAEKAVDDWKKEVETSPKFEPASIETIPERILKIAEVIKEESSDAKDKMIIVEVKEENTRIMFRVFVVILIVANVAMAQVPFIGSCPPKVQAMSNFELDRYLGKWYEVERYFAWFEFGGKCVTANYSLNEDSSVKIVNKQISSLTGVATGIEGVARLNGQSDEPKLSVTFPSLPLPFDAPYWVLDTDYKSYAVVWSCTNLGVLNVRNVWILTREPNPPVPVVEKAYQVLDKYHISRAYFTRTDQKNCPATY</sequence>
<accession>A0AAW2GD58</accession>
<feature type="chain" id="PRO_5043576278" description="Apolipoprotein D" evidence="10">
    <location>
        <begin position="18"/>
        <end position="493"/>
    </location>
</feature>
<dbReference type="InterPro" id="IPR022272">
    <property type="entry name" value="Lipocalin_CS"/>
</dbReference>
<dbReference type="GO" id="GO:0005737">
    <property type="term" value="C:cytoplasm"/>
    <property type="evidence" value="ECO:0007669"/>
    <property type="project" value="TreeGrafter"/>
</dbReference>
<comment type="subcellular location">
    <subcellularLocation>
        <location evidence="1">Secreted</location>
    </subcellularLocation>
</comment>
<dbReference type="InterPro" id="IPR003057">
    <property type="entry name" value="Invtbrt_color"/>
</dbReference>
<dbReference type="SUPFAM" id="SSF50814">
    <property type="entry name" value="Lipocalins"/>
    <property type="match status" value="2"/>
</dbReference>
<evidence type="ECO:0000256" key="7">
    <source>
        <dbReference type="ARBA" id="ARBA00023157"/>
    </source>
</evidence>
<evidence type="ECO:0000256" key="8">
    <source>
        <dbReference type="ARBA" id="ARBA00023180"/>
    </source>
</evidence>
<dbReference type="Proteomes" id="UP001430953">
    <property type="component" value="Unassembled WGS sequence"/>
</dbReference>
<evidence type="ECO:0000313" key="12">
    <source>
        <dbReference type="EMBL" id="KAL0126141.1"/>
    </source>
</evidence>
<dbReference type="PANTHER" id="PTHR10612:SF34">
    <property type="entry name" value="APOLIPOPROTEIN D"/>
    <property type="match status" value="1"/>
</dbReference>
<gene>
    <name evidence="12" type="ORF">PUN28_004930</name>
</gene>
<dbReference type="PRINTS" id="PR01273">
    <property type="entry name" value="INVTBRTCOLOR"/>
</dbReference>
<keyword evidence="7" id="KW-1015">Disulfide bond</keyword>
<evidence type="ECO:0000259" key="11">
    <source>
        <dbReference type="Pfam" id="PF08212"/>
    </source>
</evidence>
<feature type="compositionally biased region" description="Basic and acidic residues" evidence="9">
    <location>
        <begin position="196"/>
        <end position="220"/>
    </location>
</feature>
<reference evidence="12 13" key="1">
    <citation type="submission" date="2023-03" db="EMBL/GenBank/DDBJ databases">
        <title>High recombination rates correlate with genetic variation in Cardiocondyla obscurior ants.</title>
        <authorList>
            <person name="Errbii M."/>
        </authorList>
    </citation>
    <scope>NUCLEOTIDE SEQUENCE [LARGE SCALE GENOMIC DNA]</scope>
    <source>
        <strain evidence="12">Alpha-2009</strain>
        <tissue evidence="12">Whole body</tissue>
    </source>
</reference>
<feature type="region of interest" description="Disordered" evidence="9">
    <location>
        <begin position="190"/>
        <end position="226"/>
    </location>
</feature>
<evidence type="ECO:0000256" key="1">
    <source>
        <dbReference type="ARBA" id="ARBA00004613"/>
    </source>
</evidence>
<protein>
    <recommendedName>
        <fullName evidence="2">Apolipoprotein D</fullName>
    </recommendedName>
</protein>
<dbReference type="FunFam" id="2.40.128.20:FF:000003">
    <property type="entry name" value="Apolipoprotein D"/>
    <property type="match status" value="1"/>
</dbReference>
<comment type="caution">
    <text evidence="12">The sequence shown here is derived from an EMBL/GenBank/DDBJ whole genome shotgun (WGS) entry which is preliminary data.</text>
</comment>
<dbReference type="GO" id="GO:0031409">
    <property type="term" value="F:pigment binding"/>
    <property type="evidence" value="ECO:0007669"/>
    <property type="project" value="InterPro"/>
</dbReference>
<dbReference type="CDD" id="cd19437">
    <property type="entry name" value="lipocalin_apoD-like"/>
    <property type="match status" value="1"/>
</dbReference>
<feature type="signal peptide" evidence="10">
    <location>
        <begin position="1"/>
        <end position="17"/>
    </location>
</feature>
<proteinExistence type="predicted"/>
<keyword evidence="6" id="KW-0446">Lipid-binding</keyword>
<evidence type="ECO:0000256" key="2">
    <source>
        <dbReference type="ARBA" id="ARBA00019890"/>
    </source>
</evidence>
<dbReference type="FunFam" id="2.40.128.20:FF:000026">
    <property type="entry name" value="Apolipoprotein D-like Protein"/>
    <property type="match status" value="1"/>
</dbReference>
<evidence type="ECO:0000256" key="9">
    <source>
        <dbReference type="SAM" id="MobiDB-lite"/>
    </source>
</evidence>
<dbReference type="Pfam" id="PF08212">
    <property type="entry name" value="Lipocalin_2"/>
    <property type="match status" value="2"/>
</dbReference>
<keyword evidence="5 10" id="KW-0732">Signal</keyword>
<dbReference type="GO" id="GO:0008289">
    <property type="term" value="F:lipid binding"/>
    <property type="evidence" value="ECO:0007669"/>
    <property type="project" value="UniProtKB-KW"/>
</dbReference>
<dbReference type="AlphaFoldDB" id="A0AAW2GD58"/>
<dbReference type="EMBL" id="JADYXP020000004">
    <property type="protein sequence ID" value="KAL0126141.1"/>
    <property type="molecule type" value="Genomic_DNA"/>
</dbReference>
<name>A0AAW2GD58_9HYME</name>
<evidence type="ECO:0000256" key="4">
    <source>
        <dbReference type="ARBA" id="ARBA00022525"/>
    </source>
</evidence>